<dbReference type="Proteomes" id="UP000005244">
    <property type="component" value="Unassembled WGS sequence"/>
</dbReference>
<keyword evidence="1" id="KW-0472">Membrane</keyword>
<feature type="transmembrane region" description="Helical" evidence="1">
    <location>
        <begin position="7"/>
        <end position="28"/>
    </location>
</feature>
<reference evidence="2 3" key="1">
    <citation type="submission" date="2012-07" db="EMBL/GenBank/DDBJ databases">
        <authorList>
            <person name="Durkin A.S."/>
            <person name="McCorrison J."/>
            <person name="Torralba M."/>
            <person name="Gillis M."/>
            <person name="Methe B."/>
            <person name="Sutton G."/>
            <person name="Nelson K.E."/>
        </authorList>
    </citation>
    <scope>NUCLEOTIDE SEQUENCE [LARGE SCALE GENOMIC DNA]</scope>
    <source>
        <strain evidence="2 3">OBRC8</strain>
    </source>
</reference>
<protein>
    <submittedName>
        <fullName evidence="2">Uncharacterized protein</fullName>
    </submittedName>
</protein>
<comment type="caution">
    <text evidence="2">The sequence shown here is derived from an EMBL/GenBank/DDBJ whole genome shotgun (WGS) entry which is preliminary data.</text>
</comment>
<keyword evidence="3" id="KW-1185">Reference proteome</keyword>
<dbReference type="AlphaFoldDB" id="J5WPQ4"/>
<organism evidence="2 3">
    <name type="scientific">Peptoanaerobacter stomatis</name>
    <dbReference type="NCBI Taxonomy" id="796937"/>
    <lineage>
        <taxon>Bacteria</taxon>
        <taxon>Bacillati</taxon>
        <taxon>Bacillota</taxon>
        <taxon>Clostridia</taxon>
        <taxon>Peptostreptococcales</taxon>
        <taxon>Filifactoraceae</taxon>
        <taxon>Peptoanaerobacter</taxon>
    </lineage>
</organism>
<name>J5WPQ4_9FIRM</name>
<evidence type="ECO:0000256" key="1">
    <source>
        <dbReference type="SAM" id="Phobius"/>
    </source>
</evidence>
<keyword evidence="1" id="KW-0812">Transmembrane</keyword>
<dbReference type="RefSeq" id="WP_009530679.1">
    <property type="nucleotide sequence ID" value="NZ_ALNK01000015.1"/>
</dbReference>
<dbReference type="PATRIC" id="fig|796941.3.peg.697"/>
<evidence type="ECO:0000313" key="3">
    <source>
        <dbReference type="Proteomes" id="UP000005244"/>
    </source>
</evidence>
<sequence>MKKKFPIILIVIFSIFALLKIAFFYIYIDSVRDNSIKFESIIGALRYSIKPYEENSLKFTFAQLVHSLNNDEVNKSDKDTIDIKNQTDNITDYLYNVKIASNQAISMNNALNKYTKKYLLHDIAKEKTPDMDKEKTIEDAYLDTQEIITNIKWDEKKADIQKLQMQNLKSILSKEDYASLTEIIDTMNSEESYLTASTHQKILSILLKYTDIDSYLILGQLCGKFKILAYYEIENGSIVQKELKAITTDTLSTADDKKYKNLINMQSLLLDVIYPKYFKGFFIFTDEEKGLLAYASDFQNKQRGYLGIDSADFSSGITNDFEKSRFYHSVISELARVILLGNDQVDYSKGNGITDSDNFDIIRIFSKKDSYLMQFYNRFWDDMLYQDSFVSSISTDENATKYFFLRHSREFLNEYVSQDPFRDIIESMARFMLEKKPLEVEQKYQKIRFFYEFSELIDIKQRLALNIKHLEEQ</sequence>
<keyword evidence="1" id="KW-1133">Transmembrane helix</keyword>
<gene>
    <name evidence="2" type="ORF">HMPREF1143_2057</name>
</gene>
<dbReference type="EMBL" id="ALNK01000015">
    <property type="protein sequence ID" value="EJU23502.1"/>
    <property type="molecule type" value="Genomic_DNA"/>
</dbReference>
<evidence type="ECO:0000313" key="2">
    <source>
        <dbReference type="EMBL" id="EJU23502.1"/>
    </source>
</evidence>
<accession>J5WPQ4</accession>
<proteinExistence type="predicted"/>